<accession>A0A2P5C8R1</accession>
<keyword evidence="2" id="KW-1185">Reference proteome</keyword>
<reference evidence="2" key="1">
    <citation type="submission" date="2016-06" db="EMBL/GenBank/DDBJ databases">
        <title>Parallel loss of symbiosis genes in relatives of nitrogen-fixing non-legume Parasponia.</title>
        <authorList>
            <person name="Van Velzen R."/>
            <person name="Holmer R."/>
            <person name="Bu F."/>
            <person name="Rutten L."/>
            <person name="Van Zeijl A."/>
            <person name="Liu W."/>
            <person name="Santuari L."/>
            <person name="Cao Q."/>
            <person name="Sharma T."/>
            <person name="Shen D."/>
            <person name="Roswanjaya Y."/>
            <person name="Wardhani T."/>
            <person name="Kalhor M.S."/>
            <person name="Jansen J."/>
            <person name="Van den Hoogen J."/>
            <person name="Gungor B."/>
            <person name="Hartog M."/>
            <person name="Hontelez J."/>
            <person name="Verver J."/>
            <person name="Yang W.-C."/>
            <person name="Schijlen E."/>
            <person name="Repin R."/>
            <person name="Schilthuizen M."/>
            <person name="Schranz E."/>
            <person name="Heidstra R."/>
            <person name="Miyata K."/>
            <person name="Fedorova E."/>
            <person name="Kohlen W."/>
            <person name="Bisseling T."/>
            <person name="Smit S."/>
            <person name="Geurts R."/>
        </authorList>
    </citation>
    <scope>NUCLEOTIDE SEQUENCE [LARGE SCALE GENOMIC DNA]</scope>
    <source>
        <strain evidence="2">cv. WU1-14</strain>
    </source>
</reference>
<protein>
    <submittedName>
        <fullName evidence="1">Uncharacterized protein</fullName>
    </submittedName>
</protein>
<name>A0A2P5C8R1_PARAD</name>
<evidence type="ECO:0000313" key="2">
    <source>
        <dbReference type="Proteomes" id="UP000237105"/>
    </source>
</evidence>
<sequence length="30" mass="3214">MTCTVCMKEVSSGTQLARMPCSLACFMANV</sequence>
<gene>
    <name evidence="1" type="ORF">PanWU01x14_173450</name>
</gene>
<dbReference type="EMBL" id="JXTB01000159">
    <property type="protein sequence ID" value="PON57439.1"/>
    <property type="molecule type" value="Genomic_DNA"/>
</dbReference>
<evidence type="ECO:0000313" key="1">
    <source>
        <dbReference type="EMBL" id="PON57439.1"/>
    </source>
</evidence>
<dbReference type="Proteomes" id="UP000237105">
    <property type="component" value="Unassembled WGS sequence"/>
</dbReference>
<proteinExistence type="predicted"/>
<organism evidence="1 2">
    <name type="scientific">Parasponia andersonii</name>
    <name type="common">Sponia andersonii</name>
    <dbReference type="NCBI Taxonomy" id="3476"/>
    <lineage>
        <taxon>Eukaryota</taxon>
        <taxon>Viridiplantae</taxon>
        <taxon>Streptophyta</taxon>
        <taxon>Embryophyta</taxon>
        <taxon>Tracheophyta</taxon>
        <taxon>Spermatophyta</taxon>
        <taxon>Magnoliopsida</taxon>
        <taxon>eudicotyledons</taxon>
        <taxon>Gunneridae</taxon>
        <taxon>Pentapetalae</taxon>
        <taxon>rosids</taxon>
        <taxon>fabids</taxon>
        <taxon>Rosales</taxon>
        <taxon>Cannabaceae</taxon>
        <taxon>Parasponia</taxon>
    </lineage>
</organism>
<comment type="caution">
    <text evidence="1">The sequence shown here is derived from an EMBL/GenBank/DDBJ whole genome shotgun (WGS) entry which is preliminary data.</text>
</comment>
<dbReference type="AlphaFoldDB" id="A0A2P5C8R1"/>